<dbReference type="SUPFAM" id="SSF50475">
    <property type="entry name" value="FMN-binding split barrel"/>
    <property type="match status" value="1"/>
</dbReference>
<protein>
    <submittedName>
        <fullName evidence="1">Pyridoxamine 5-phosphate oxidase</fullName>
    </submittedName>
</protein>
<comment type="caution">
    <text evidence="1">The sequence shown here is derived from an EMBL/GenBank/DDBJ whole genome shotgun (WGS) entry which is preliminary data.</text>
</comment>
<dbReference type="STRING" id="1123756.MGEO_08175"/>
<reference evidence="1 2" key="1">
    <citation type="submission" date="2014-03" db="EMBL/GenBank/DDBJ databases">
        <title>The draft genome sequence of Marivita geojedonensis KCTC 23882.</title>
        <authorList>
            <person name="Lai Q."/>
            <person name="Shao Z."/>
        </authorList>
    </citation>
    <scope>NUCLEOTIDE SEQUENCE [LARGE SCALE GENOMIC DNA]</scope>
    <source>
        <strain evidence="1 2">DPG-138</strain>
    </source>
</reference>
<evidence type="ECO:0000313" key="2">
    <source>
        <dbReference type="Proteomes" id="UP000193926"/>
    </source>
</evidence>
<sequence length="159" mass="17055">MKSPIRPTDDSARELARKLIETAKFAALSYEDPDNRAPIVSRIALVSGPDGMPLSLISDLSHHSAALQKNPLCALLIGEPGSKGDPLTFPRLSLRAEARFVRHGSPEHAGLAQTFLTKQPKAKMYIGFADFALVRFTPLGGNLNGGFGKAYTLDAGDLI</sequence>
<dbReference type="RefSeq" id="WP_085636236.1">
    <property type="nucleotide sequence ID" value="NZ_JFKC01000005.1"/>
</dbReference>
<dbReference type="Proteomes" id="UP000193926">
    <property type="component" value="Unassembled WGS sequence"/>
</dbReference>
<gene>
    <name evidence="1" type="ORF">MGEO_08175</name>
</gene>
<dbReference type="OrthoDB" id="9814594at2"/>
<keyword evidence="2" id="KW-1185">Reference proteome</keyword>
<proteinExistence type="predicted"/>
<organism evidence="1 2">
    <name type="scientific">Marivita geojedonensis</name>
    <dbReference type="NCBI Taxonomy" id="1123756"/>
    <lineage>
        <taxon>Bacteria</taxon>
        <taxon>Pseudomonadati</taxon>
        <taxon>Pseudomonadota</taxon>
        <taxon>Alphaproteobacteria</taxon>
        <taxon>Rhodobacterales</taxon>
        <taxon>Roseobacteraceae</taxon>
        <taxon>Marivita</taxon>
    </lineage>
</organism>
<dbReference type="Gene3D" id="2.30.110.10">
    <property type="entry name" value="Electron Transport, Fmn-binding Protein, Chain A"/>
    <property type="match status" value="1"/>
</dbReference>
<accession>A0A1X4NMI8</accession>
<name>A0A1X4NMI8_9RHOB</name>
<dbReference type="AlphaFoldDB" id="A0A1X4NMI8"/>
<dbReference type="InterPro" id="IPR012349">
    <property type="entry name" value="Split_barrel_FMN-bd"/>
</dbReference>
<evidence type="ECO:0000313" key="1">
    <source>
        <dbReference type="EMBL" id="OSQ51432.1"/>
    </source>
</evidence>
<dbReference type="EMBL" id="JFKC01000005">
    <property type="protein sequence ID" value="OSQ51432.1"/>
    <property type="molecule type" value="Genomic_DNA"/>
</dbReference>